<dbReference type="SUPFAM" id="SSF54695">
    <property type="entry name" value="POZ domain"/>
    <property type="match status" value="1"/>
</dbReference>
<organism evidence="3 4">
    <name type="scientific">Riccia sorocarpa</name>
    <dbReference type="NCBI Taxonomy" id="122646"/>
    <lineage>
        <taxon>Eukaryota</taxon>
        <taxon>Viridiplantae</taxon>
        <taxon>Streptophyta</taxon>
        <taxon>Embryophyta</taxon>
        <taxon>Marchantiophyta</taxon>
        <taxon>Marchantiopsida</taxon>
        <taxon>Marchantiidae</taxon>
        <taxon>Marchantiales</taxon>
        <taxon>Ricciaceae</taxon>
        <taxon>Riccia</taxon>
    </lineage>
</organism>
<reference evidence="3 4" key="1">
    <citation type="submission" date="2024-09" db="EMBL/GenBank/DDBJ databases">
        <title>Chromosome-scale assembly of Riccia sorocarpa.</title>
        <authorList>
            <person name="Paukszto L."/>
        </authorList>
    </citation>
    <scope>NUCLEOTIDE SEQUENCE [LARGE SCALE GENOMIC DNA]</scope>
    <source>
        <strain evidence="3">LP-2024</strain>
        <tissue evidence="3">Aerial parts of the thallus</tissue>
    </source>
</reference>
<evidence type="ECO:0000256" key="1">
    <source>
        <dbReference type="ARBA" id="ARBA00004906"/>
    </source>
</evidence>
<protein>
    <recommendedName>
        <fullName evidence="2">BTB domain-containing protein</fullName>
    </recommendedName>
</protein>
<dbReference type="PANTHER" id="PTHR24413">
    <property type="entry name" value="SPECKLE-TYPE POZ PROTEIN"/>
    <property type="match status" value="1"/>
</dbReference>
<evidence type="ECO:0000259" key="2">
    <source>
        <dbReference type="PROSITE" id="PS50097"/>
    </source>
</evidence>
<dbReference type="Pfam" id="PF00651">
    <property type="entry name" value="BTB"/>
    <property type="match status" value="1"/>
</dbReference>
<proteinExistence type="predicted"/>
<dbReference type="InterPro" id="IPR011333">
    <property type="entry name" value="SKP1/BTB/POZ_sf"/>
</dbReference>
<dbReference type="CDD" id="cd18186">
    <property type="entry name" value="BTB_POZ_ZBTB_KLHL-like"/>
    <property type="match status" value="1"/>
</dbReference>
<sequence>MSGLDARFSNCSCFSYVRDRVSVSRSVALELCEQEKSIKELRGTVKELRDKLYFLVAYEPGPLNEGFRGDIILVGYDEEPVHAHRFILAGKSDVFRRMFENDMREKESGIVRIEDATAPVLRSMVKFCYTAEASFTEASVAEVLRIAHKYCIIDLKTVCESELSKDINADNICDRMVVAEMYEAKSLEYKLNVFFKENFDRLNMYSVVAKRLCSRSDK</sequence>
<gene>
    <name evidence="3" type="ORF">R1sor_000484</name>
</gene>
<dbReference type="EMBL" id="JBJQOH010000006">
    <property type="protein sequence ID" value="KAL3682462.1"/>
    <property type="molecule type" value="Genomic_DNA"/>
</dbReference>
<evidence type="ECO:0000313" key="4">
    <source>
        <dbReference type="Proteomes" id="UP001633002"/>
    </source>
</evidence>
<comment type="caution">
    <text evidence="3">The sequence shown here is derived from an EMBL/GenBank/DDBJ whole genome shotgun (WGS) entry which is preliminary data.</text>
</comment>
<evidence type="ECO:0000313" key="3">
    <source>
        <dbReference type="EMBL" id="KAL3682462.1"/>
    </source>
</evidence>
<dbReference type="AlphaFoldDB" id="A0ABD3GWB2"/>
<comment type="pathway">
    <text evidence="1">Protein modification; protein ubiquitination.</text>
</comment>
<dbReference type="SMART" id="SM00225">
    <property type="entry name" value="BTB"/>
    <property type="match status" value="1"/>
</dbReference>
<dbReference type="Proteomes" id="UP001633002">
    <property type="component" value="Unassembled WGS sequence"/>
</dbReference>
<feature type="domain" description="BTB" evidence="2">
    <location>
        <begin position="69"/>
        <end position="137"/>
    </location>
</feature>
<dbReference type="InterPro" id="IPR000210">
    <property type="entry name" value="BTB/POZ_dom"/>
</dbReference>
<dbReference type="Gene3D" id="3.30.710.10">
    <property type="entry name" value="Potassium Channel Kv1.1, Chain A"/>
    <property type="match status" value="1"/>
</dbReference>
<dbReference type="PROSITE" id="PS50097">
    <property type="entry name" value="BTB"/>
    <property type="match status" value="1"/>
</dbReference>
<name>A0ABD3GWB2_9MARC</name>
<keyword evidence="4" id="KW-1185">Reference proteome</keyword>
<accession>A0ABD3GWB2</accession>